<accession>A0AAE3MJA1</accession>
<evidence type="ECO:0000313" key="2">
    <source>
        <dbReference type="Proteomes" id="UP001207408"/>
    </source>
</evidence>
<sequence length="308" mass="35531">GLVMEQKNYNSATTNYQQNKYLYNGKEIQDDNLGGVSLDWYDYGARFYDPSLGRFTTQDPLAEKYQYQSPHVYAANNPVCFIDWMGLKPVWNGSGYSDDEDEEKEYTWEEVKDYLDENDSYSESLTFDDNDLTYEDHENNIKVTINDFTGNSKKMLMAISSGMKTENRDAAKGKAINDAVAEGIDMRKFGFEWNKATGTYDYNQAEYCVDLADFGIKSKFVERQNGFVFYSHGNKNLRFKSVNRLNAVNFIGGDPTSGPQIGFTHNGKYAIAGMVFPDAKSRDKYYYALSSKLFTFYYNSYMRQFRKK</sequence>
<dbReference type="RefSeq" id="WP_301202653.1">
    <property type="nucleotide sequence ID" value="NZ_JAPDPI010000096.1"/>
</dbReference>
<dbReference type="AlphaFoldDB" id="A0AAE3MJA1"/>
<keyword evidence="2" id="KW-1185">Reference proteome</keyword>
<dbReference type="InterPro" id="IPR022385">
    <property type="entry name" value="Rhs_assc_core"/>
</dbReference>
<proteinExistence type="predicted"/>
<dbReference type="InterPro" id="IPR050708">
    <property type="entry name" value="T6SS_VgrG/RHS"/>
</dbReference>
<comment type="caution">
    <text evidence="1">The sequence shown here is derived from an EMBL/GenBank/DDBJ whole genome shotgun (WGS) entry which is preliminary data.</text>
</comment>
<dbReference type="PANTHER" id="PTHR32305:SF15">
    <property type="entry name" value="PROTEIN RHSA-RELATED"/>
    <property type="match status" value="1"/>
</dbReference>
<dbReference type="NCBIfam" id="TIGR03696">
    <property type="entry name" value="Rhs_assc_core"/>
    <property type="match status" value="1"/>
</dbReference>
<evidence type="ECO:0008006" key="3">
    <source>
        <dbReference type="Google" id="ProtNLM"/>
    </source>
</evidence>
<reference evidence="1" key="1">
    <citation type="submission" date="2022-10" db="EMBL/GenBank/DDBJ databases">
        <authorList>
            <person name="Yu W.X."/>
        </authorList>
    </citation>
    <scope>NUCLEOTIDE SEQUENCE</scope>
    <source>
        <strain evidence="1">D04</strain>
    </source>
</reference>
<dbReference type="PANTHER" id="PTHR32305">
    <property type="match status" value="1"/>
</dbReference>
<organism evidence="1 2">
    <name type="scientific">Plebeiibacterium marinum</name>
    <dbReference type="NCBI Taxonomy" id="2992111"/>
    <lineage>
        <taxon>Bacteria</taxon>
        <taxon>Pseudomonadati</taxon>
        <taxon>Bacteroidota</taxon>
        <taxon>Bacteroidia</taxon>
        <taxon>Marinilabiliales</taxon>
        <taxon>Marinilabiliaceae</taxon>
        <taxon>Plebeiibacterium</taxon>
    </lineage>
</organism>
<gene>
    <name evidence="1" type="ORF">OM074_20920</name>
</gene>
<feature type="non-terminal residue" evidence="1">
    <location>
        <position position="1"/>
    </location>
</feature>
<dbReference type="Proteomes" id="UP001207408">
    <property type="component" value="Unassembled WGS sequence"/>
</dbReference>
<evidence type="ECO:0000313" key="1">
    <source>
        <dbReference type="EMBL" id="MCW3808097.1"/>
    </source>
</evidence>
<protein>
    <recommendedName>
        <fullName evidence="3">RHS repeat-associated core domain-containing protein</fullName>
    </recommendedName>
</protein>
<dbReference type="EMBL" id="JAPDPI010000096">
    <property type="protein sequence ID" value="MCW3808097.1"/>
    <property type="molecule type" value="Genomic_DNA"/>
</dbReference>
<dbReference type="Gene3D" id="2.180.10.10">
    <property type="entry name" value="RHS repeat-associated core"/>
    <property type="match status" value="1"/>
</dbReference>
<name>A0AAE3MJA1_9BACT</name>